<dbReference type="EMBL" id="SDHX01000002">
    <property type="protein sequence ID" value="RXK53548.1"/>
    <property type="molecule type" value="Genomic_DNA"/>
</dbReference>
<accession>A0A4Q1C532</accession>
<keyword evidence="4" id="KW-1185">Reference proteome</keyword>
<gene>
    <name evidence="3" type="ORF">ESB00_17815</name>
</gene>
<sequence>MQNPDHIRAAQKAKAALDNSLVKHTRFDEALKTIEAALLFPTDTRLLWVIGPSGAGKTRLAQTVEKLIHKIVADKLVSDPGCVPCVSFEVPCPELGHRFSWNEHHWRYLDKLQSPLSPDGANWPPLPRVDPKRGLEHAVLNALHYRNPLGVLLDETNHFASVTSGKVLFDQTNRLKSFANRSRVLHICFGTYEVAQMASISGQLARRSDIIHLSRYRADVTADYAAFKSVVRAFQKCLPVVHHLDLRTQTEYLHERSIGLVGVLKGWLIKALAHANGDGRSAITMKDLEATAMPVNKLRLLLHEATEGEHIMNDGETQLDLFRKDLGLGGKPPRSRDGTGDLFGSQDGEPEPAEKTPFSKAKPFELAPERLPVGGAFDGSVGALAG</sequence>
<proteinExistence type="predicted"/>
<organism evidence="3 4">
    <name type="scientific">Oleiharenicola lentus</name>
    <dbReference type="NCBI Taxonomy" id="2508720"/>
    <lineage>
        <taxon>Bacteria</taxon>
        <taxon>Pseudomonadati</taxon>
        <taxon>Verrucomicrobiota</taxon>
        <taxon>Opitutia</taxon>
        <taxon>Opitutales</taxon>
        <taxon>Opitutaceae</taxon>
        <taxon>Oleiharenicola</taxon>
    </lineage>
</organism>
<dbReference type="Proteomes" id="UP000290218">
    <property type="component" value="Unassembled WGS sequence"/>
</dbReference>
<evidence type="ECO:0000313" key="3">
    <source>
        <dbReference type="EMBL" id="RXK53548.1"/>
    </source>
</evidence>
<feature type="domain" description="ORC1/DEAH AAA+ ATPase" evidence="2">
    <location>
        <begin position="45"/>
        <end position="197"/>
    </location>
</feature>
<reference evidence="3 4" key="1">
    <citation type="submission" date="2019-01" db="EMBL/GenBank/DDBJ databases">
        <title>Lacunisphaera sp. strain TWA-58.</title>
        <authorList>
            <person name="Chen W.-M."/>
        </authorList>
    </citation>
    <scope>NUCLEOTIDE SEQUENCE [LARGE SCALE GENOMIC DNA]</scope>
    <source>
        <strain evidence="3 4">TWA-58</strain>
    </source>
</reference>
<dbReference type="RefSeq" id="WP_129049331.1">
    <property type="nucleotide sequence ID" value="NZ_SDHX01000002.1"/>
</dbReference>
<dbReference type="GO" id="GO:0016887">
    <property type="term" value="F:ATP hydrolysis activity"/>
    <property type="evidence" value="ECO:0007669"/>
    <property type="project" value="InterPro"/>
</dbReference>
<protein>
    <recommendedName>
        <fullName evidence="2">ORC1/DEAH AAA+ ATPase domain-containing protein</fullName>
    </recommendedName>
</protein>
<name>A0A4Q1C532_9BACT</name>
<dbReference type="InterPro" id="IPR027417">
    <property type="entry name" value="P-loop_NTPase"/>
</dbReference>
<evidence type="ECO:0000259" key="2">
    <source>
        <dbReference type="Pfam" id="PF13401"/>
    </source>
</evidence>
<dbReference type="InterPro" id="IPR049945">
    <property type="entry name" value="AAA_22"/>
</dbReference>
<dbReference type="OrthoDB" id="9086539at2"/>
<comment type="caution">
    <text evidence="3">The sequence shown here is derived from an EMBL/GenBank/DDBJ whole genome shotgun (WGS) entry which is preliminary data.</text>
</comment>
<dbReference type="AlphaFoldDB" id="A0A4Q1C532"/>
<evidence type="ECO:0000313" key="4">
    <source>
        <dbReference type="Proteomes" id="UP000290218"/>
    </source>
</evidence>
<dbReference type="SUPFAM" id="SSF52540">
    <property type="entry name" value="P-loop containing nucleoside triphosphate hydrolases"/>
    <property type="match status" value="1"/>
</dbReference>
<evidence type="ECO:0000256" key="1">
    <source>
        <dbReference type="SAM" id="MobiDB-lite"/>
    </source>
</evidence>
<dbReference type="Pfam" id="PF13401">
    <property type="entry name" value="AAA_22"/>
    <property type="match status" value="1"/>
</dbReference>
<feature type="region of interest" description="Disordered" evidence="1">
    <location>
        <begin position="325"/>
        <end position="386"/>
    </location>
</feature>